<feature type="region of interest" description="Disordered" evidence="1">
    <location>
        <begin position="1"/>
        <end position="27"/>
    </location>
</feature>
<protein>
    <submittedName>
        <fullName evidence="2">Uncharacterized protein</fullName>
    </submittedName>
</protein>
<name>A0ABQ6MPN5_9STRA</name>
<organism evidence="2 3">
    <name type="scientific">Tetraparma gracilis</name>
    <dbReference type="NCBI Taxonomy" id="2962635"/>
    <lineage>
        <taxon>Eukaryota</taxon>
        <taxon>Sar</taxon>
        <taxon>Stramenopiles</taxon>
        <taxon>Ochrophyta</taxon>
        <taxon>Bolidophyceae</taxon>
        <taxon>Parmales</taxon>
        <taxon>Triparmaceae</taxon>
        <taxon>Tetraparma</taxon>
    </lineage>
</organism>
<sequence length="121" mass="13656">MKFGRTREEAAEAATEKNAAHRKKNSELAKNSVMCGKQIKWTEKKFQKLAEFVNEIANANGNVDNWSPVIEEMCAFLDIPNDGPKGNLNRIAAMWYKLIAGKLGGYRAKRTINKWVVVKSK</sequence>
<reference evidence="2 3" key="1">
    <citation type="journal article" date="2023" name="Commun. Biol.">
        <title>Genome analysis of Parmales, the sister group of diatoms, reveals the evolutionary specialization of diatoms from phago-mixotrophs to photoautotrophs.</title>
        <authorList>
            <person name="Ban H."/>
            <person name="Sato S."/>
            <person name="Yoshikawa S."/>
            <person name="Yamada K."/>
            <person name="Nakamura Y."/>
            <person name="Ichinomiya M."/>
            <person name="Sato N."/>
            <person name="Blanc-Mathieu R."/>
            <person name="Endo H."/>
            <person name="Kuwata A."/>
            <person name="Ogata H."/>
        </authorList>
    </citation>
    <scope>NUCLEOTIDE SEQUENCE [LARGE SCALE GENOMIC DNA]</scope>
</reference>
<proteinExistence type="predicted"/>
<feature type="compositionally biased region" description="Basic and acidic residues" evidence="1">
    <location>
        <begin position="1"/>
        <end position="19"/>
    </location>
</feature>
<dbReference type="EMBL" id="BRYB01004352">
    <property type="protein sequence ID" value="GMI29692.1"/>
    <property type="molecule type" value="Genomic_DNA"/>
</dbReference>
<comment type="caution">
    <text evidence="2">The sequence shown here is derived from an EMBL/GenBank/DDBJ whole genome shotgun (WGS) entry which is preliminary data.</text>
</comment>
<accession>A0ABQ6MPN5</accession>
<gene>
    <name evidence="2" type="ORF">TeGR_g618</name>
</gene>
<evidence type="ECO:0000256" key="1">
    <source>
        <dbReference type="SAM" id="MobiDB-lite"/>
    </source>
</evidence>
<dbReference type="Proteomes" id="UP001165060">
    <property type="component" value="Unassembled WGS sequence"/>
</dbReference>
<evidence type="ECO:0000313" key="3">
    <source>
        <dbReference type="Proteomes" id="UP001165060"/>
    </source>
</evidence>
<keyword evidence="3" id="KW-1185">Reference proteome</keyword>
<evidence type="ECO:0000313" key="2">
    <source>
        <dbReference type="EMBL" id="GMI29692.1"/>
    </source>
</evidence>